<protein>
    <submittedName>
        <fullName evidence="1">PemK-like protein</fullName>
    </submittedName>
</protein>
<dbReference type="SUPFAM" id="SSF50118">
    <property type="entry name" value="Cell growth inhibitor/plasmid maintenance toxic component"/>
    <property type="match status" value="1"/>
</dbReference>
<dbReference type="AlphaFoldDB" id="A0A086PA08"/>
<dbReference type="Proteomes" id="UP000024284">
    <property type="component" value="Unassembled WGS sequence"/>
</dbReference>
<organism evidence="1 3">
    <name type="scientific">Sphingobium herbicidovorans (strain ATCC 700291 / DSM 11019 / CCUG 56400 / KCTC 2939 / LMG 18315 / NBRC 16415 / MH)</name>
    <name type="common">Sphingomonas herbicidovorans</name>
    <dbReference type="NCBI Taxonomy" id="1219045"/>
    <lineage>
        <taxon>Bacteria</taxon>
        <taxon>Pseudomonadati</taxon>
        <taxon>Pseudomonadota</taxon>
        <taxon>Alphaproteobacteria</taxon>
        <taxon>Sphingomonadales</taxon>
        <taxon>Sphingomonadaceae</taxon>
        <taxon>Sphingobium</taxon>
    </lineage>
</organism>
<name>A0A086PA08_SPHHM</name>
<dbReference type="InterPro" id="IPR011067">
    <property type="entry name" value="Plasmid_toxin/cell-grow_inhib"/>
</dbReference>
<dbReference type="OrthoDB" id="7565736at2"/>
<dbReference type="GO" id="GO:0003677">
    <property type="term" value="F:DNA binding"/>
    <property type="evidence" value="ECO:0007669"/>
    <property type="project" value="InterPro"/>
</dbReference>
<dbReference type="Pfam" id="PF02452">
    <property type="entry name" value="PemK_toxin"/>
    <property type="match status" value="1"/>
</dbReference>
<evidence type="ECO:0000313" key="2">
    <source>
        <dbReference type="EMBL" id="KFG90230.1"/>
    </source>
</evidence>
<dbReference type="EMBL" id="JFZA02000014">
    <property type="protein sequence ID" value="KFG90230.1"/>
    <property type="molecule type" value="Genomic_DNA"/>
</dbReference>
<evidence type="ECO:0000313" key="1">
    <source>
        <dbReference type="EMBL" id="KFG90226.1"/>
    </source>
</evidence>
<gene>
    <name evidence="1" type="ORF">BV98_002030</name>
    <name evidence="2" type="ORF">BV98_002035</name>
</gene>
<proteinExistence type="predicted"/>
<keyword evidence="3" id="KW-1185">Reference proteome</keyword>
<dbReference type="Gene3D" id="2.30.30.110">
    <property type="match status" value="1"/>
</dbReference>
<dbReference type="eggNOG" id="COG3692">
    <property type="taxonomic scope" value="Bacteria"/>
</dbReference>
<accession>A0A086PA08</accession>
<evidence type="ECO:0000313" key="3">
    <source>
        <dbReference type="Proteomes" id="UP000024284"/>
    </source>
</evidence>
<dbReference type="PATRIC" id="fig|1219045.3.peg.2075"/>
<sequence>MPLNFYPRAGQVLMCDFSGFKVPEMVKPRPVVVVSPRLPRRSDVVAVVPISLTEPTHLMPYHVRLSKNYHPSEPDDLPCWAIADLLMNLGIYRLDGFKVGRRKWENPQMTGDDLAAVKDAVLHGLGMFPVANS</sequence>
<reference evidence="1 3" key="1">
    <citation type="submission" date="2014-08" db="EMBL/GenBank/DDBJ databases">
        <title>Draft genome sequences of Sphingobium herbicidovorans.</title>
        <authorList>
            <person name="Gan H.M."/>
            <person name="Gan H.Y."/>
            <person name="Savka M.A."/>
        </authorList>
    </citation>
    <scope>NUCLEOTIDE SEQUENCE [LARGE SCALE GENOMIC DNA]</scope>
    <source>
        <strain evidence="1 3">NBRC 16415</strain>
    </source>
</reference>
<dbReference type="RefSeq" id="WP_037465579.1">
    <property type="nucleotide sequence ID" value="NZ_BCZD01000067.1"/>
</dbReference>
<dbReference type="InterPro" id="IPR003477">
    <property type="entry name" value="PemK-like"/>
</dbReference>
<dbReference type="EMBL" id="JFZA02000014">
    <property type="protein sequence ID" value="KFG90226.1"/>
    <property type="molecule type" value="Genomic_DNA"/>
</dbReference>
<comment type="caution">
    <text evidence="1">The sequence shown here is derived from an EMBL/GenBank/DDBJ whole genome shotgun (WGS) entry which is preliminary data.</text>
</comment>